<dbReference type="Pfam" id="PF13649">
    <property type="entry name" value="Methyltransf_25"/>
    <property type="match status" value="1"/>
</dbReference>
<evidence type="ECO:0000259" key="4">
    <source>
        <dbReference type="Pfam" id="PF13649"/>
    </source>
</evidence>
<reference evidence="5 6" key="1">
    <citation type="submission" date="2024-10" db="EMBL/GenBank/DDBJ databases">
        <title>The Natural Products Discovery Center: Release of the First 8490 Sequenced Strains for Exploring Actinobacteria Biosynthetic Diversity.</title>
        <authorList>
            <person name="Kalkreuter E."/>
            <person name="Kautsar S.A."/>
            <person name="Yang D."/>
            <person name="Bader C.D."/>
            <person name="Teijaro C.N."/>
            <person name="Fluegel L."/>
            <person name="Davis C.M."/>
            <person name="Simpson J.R."/>
            <person name="Lauterbach L."/>
            <person name="Steele A.D."/>
            <person name="Gui C."/>
            <person name="Meng S."/>
            <person name="Li G."/>
            <person name="Viehrig K."/>
            <person name="Ye F."/>
            <person name="Su P."/>
            <person name="Kiefer A.F."/>
            <person name="Nichols A."/>
            <person name="Cepeda A.J."/>
            <person name="Yan W."/>
            <person name="Fan B."/>
            <person name="Jiang Y."/>
            <person name="Adhikari A."/>
            <person name="Zheng C.-J."/>
            <person name="Schuster L."/>
            <person name="Cowan T.M."/>
            <person name="Smanski M.J."/>
            <person name="Chevrette M.G."/>
            <person name="De Carvalho L.P.S."/>
            <person name="Shen B."/>
        </authorList>
    </citation>
    <scope>NUCLEOTIDE SEQUENCE [LARGE SCALE GENOMIC DNA]</scope>
    <source>
        <strain evidence="5 6">NPDC021253</strain>
    </source>
</reference>
<dbReference type="SUPFAM" id="SSF46785">
    <property type="entry name" value="Winged helix' DNA-binding domain"/>
    <property type="match status" value="1"/>
</dbReference>
<keyword evidence="3" id="KW-0949">S-adenosyl-L-methionine</keyword>
<gene>
    <name evidence="5" type="ORF">ACH4OY_13030</name>
</gene>
<dbReference type="SUPFAM" id="SSF53335">
    <property type="entry name" value="S-adenosyl-L-methionine-dependent methyltransferases"/>
    <property type="match status" value="1"/>
</dbReference>
<sequence length="333" mass="36381">MDGFELHDLARKLMRIGEDAIPDPTGMRQMSPGVRQIMTDVFEHPDTSIAEIADRTGFPASHVETSVATLRDRGAVTTEADPAHPGRTFVRQVARHRATNRAAARIDERLAAAAGIQDPGQAKELVETLEKLARRLTDALSPEHFNARYSGTPPWETGRPQPALRDLAEAGAFRGRVLEVGCGTGEVALMAAALGLPTVGIDPASTAIEVARRKARERGLEARFLVGNALELGDLDEQFDTVLDCGLFHVFSDAERVRYADTLATVMPPGARLFLLCFSDRHPPDIGPRRVSQDEIRATFANGWRVDSIEPAMLENNKYVDGVLAWLATITRT</sequence>
<dbReference type="PANTHER" id="PTHR43464">
    <property type="entry name" value="METHYLTRANSFERASE"/>
    <property type="match status" value="1"/>
</dbReference>
<evidence type="ECO:0000256" key="3">
    <source>
        <dbReference type="ARBA" id="ARBA00022691"/>
    </source>
</evidence>
<dbReference type="InterPro" id="IPR036388">
    <property type="entry name" value="WH-like_DNA-bd_sf"/>
</dbReference>
<keyword evidence="6" id="KW-1185">Reference proteome</keyword>
<dbReference type="GO" id="GO:0032259">
    <property type="term" value="P:methylation"/>
    <property type="evidence" value="ECO:0007669"/>
    <property type="project" value="UniProtKB-KW"/>
</dbReference>
<organism evidence="5 6">
    <name type="scientific">Micromonospora rubida</name>
    <dbReference type="NCBI Taxonomy" id="2697657"/>
    <lineage>
        <taxon>Bacteria</taxon>
        <taxon>Bacillati</taxon>
        <taxon>Actinomycetota</taxon>
        <taxon>Actinomycetes</taxon>
        <taxon>Micromonosporales</taxon>
        <taxon>Micromonosporaceae</taxon>
        <taxon>Micromonospora</taxon>
    </lineage>
</organism>
<feature type="domain" description="Methyltransferase" evidence="4">
    <location>
        <begin position="177"/>
        <end position="270"/>
    </location>
</feature>
<evidence type="ECO:0000256" key="2">
    <source>
        <dbReference type="ARBA" id="ARBA00022679"/>
    </source>
</evidence>
<keyword evidence="2" id="KW-0808">Transferase</keyword>
<comment type="caution">
    <text evidence="5">The sequence shown here is derived from an EMBL/GenBank/DDBJ whole genome shotgun (WGS) entry which is preliminary data.</text>
</comment>
<protein>
    <submittedName>
        <fullName evidence="5">Methyltransferase domain-containing protein</fullName>
    </submittedName>
</protein>
<evidence type="ECO:0000256" key="1">
    <source>
        <dbReference type="ARBA" id="ARBA00022603"/>
    </source>
</evidence>
<dbReference type="Gene3D" id="1.10.10.10">
    <property type="entry name" value="Winged helix-like DNA-binding domain superfamily/Winged helix DNA-binding domain"/>
    <property type="match status" value="1"/>
</dbReference>
<evidence type="ECO:0000313" key="5">
    <source>
        <dbReference type="EMBL" id="MFI0793597.1"/>
    </source>
</evidence>
<name>A0ABW7SN03_9ACTN</name>
<dbReference type="Proteomes" id="UP001611075">
    <property type="component" value="Unassembled WGS sequence"/>
</dbReference>
<dbReference type="EMBL" id="JBIRPU010000007">
    <property type="protein sequence ID" value="MFI0793597.1"/>
    <property type="molecule type" value="Genomic_DNA"/>
</dbReference>
<proteinExistence type="predicted"/>
<dbReference type="CDD" id="cd02440">
    <property type="entry name" value="AdoMet_MTases"/>
    <property type="match status" value="1"/>
</dbReference>
<evidence type="ECO:0000313" key="6">
    <source>
        <dbReference type="Proteomes" id="UP001611075"/>
    </source>
</evidence>
<dbReference type="InterPro" id="IPR036390">
    <property type="entry name" value="WH_DNA-bd_sf"/>
</dbReference>
<dbReference type="GO" id="GO:0008168">
    <property type="term" value="F:methyltransferase activity"/>
    <property type="evidence" value="ECO:0007669"/>
    <property type="project" value="UniProtKB-KW"/>
</dbReference>
<accession>A0ABW7SN03</accession>
<dbReference type="InterPro" id="IPR041698">
    <property type="entry name" value="Methyltransf_25"/>
</dbReference>
<dbReference type="InterPro" id="IPR029063">
    <property type="entry name" value="SAM-dependent_MTases_sf"/>
</dbReference>
<dbReference type="RefSeq" id="WP_396679172.1">
    <property type="nucleotide sequence ID" value="NZ_JBIRPU010000007.1"/>
</dbReference>
<keyword evidence="1 5" id="KW-0489">Methyltransferase</keyword>
<dbReference type="Gene3D" id="3.40.50.150">
    <property type="entry name" value="Vaccinia Virus protein VP39"/>
    <property type="match status" value="1"/>
</dbReference>
<dbReference type="PANTHER" id="PTHR43464:SF19">
    <property type="entry name" value="UBIQUINONE BIOSYNTHESIS O-METHYLTRANSFERASE, MITOCHONDRIAL"/>
    <property type="match status" value="1"/>
</dbReference>